<dbReference type="RefSeq" id="WP_189993607.1">
    <property type="nucleotide sequence ID" value="NZ_BMZS01000011.1"/>
</dbReference>
<sequence>MLRRDPTFLGVPFATDAAEAPGAVRAALGWYGADTARWDFDAGGPLLGGATVVDLGDVPGDLHDGAANRAAISAAIGRTLIAGAVPLVLGGDDSVPIPVLEAYDGHPGLTVVQVDAHIDWRHEVDGVTHGFSSTMRRASEMDHVKRIVQVGARGPGSARAEEVEAARAWGAVLHTARDVHAQGVAPALEAVPEGADVFLAIDVDGIDPSVVPGVILPAFGGLTYQQVLDVILGVAARGRIVGVDFVEYVPSKDPAGSGAKAIARLASVAVSAIMQGRR</sequence>
<evidence type="ECO:0000313" key="5">
    <source>
        <dbReference type="Proteomes" id="UP000630353"/>
    </source>
</evidence>
<dbReference type="Pfam" id="PF00491">
    <property type="entry name" value="Arginase"/>
    <property type="match status" value="1"/>
</dbReference>
<dbReference type="GO" id="GO:0033389">
    <property type="term" value="P:putrescine biosynthetic process from arginine, via agmatine"/>
    <property type="evidence" value="ECO:0007669"/>
    <property type="project" value="TreeGrafter"/>
</dbReference>
<dbReference type="PIRSF" id="PIRSF036979">
    <property type="entry name" value="Arginase"/>
    <property type="match status" value="1"/>
</dbReference>
<evidence type="ECO:0000313" key="4">
    <source>
        <dbReference type="EMBL" id="GHD59349.1"/>
    </source>
</evidence>
<dbReference type="InterPro" id="IPR023696">
    <property type="entry name" value="Ureohydrolase_dom_sf"/>
</dbReference>
<evidence type="ECO:0000256" key="3">
    <source>
        <dbReference type="PROSITE-ProRule" id="PRU00742"/>
    </source>
</evidence>
<dbReference type="InterPro" id="IPR006035">
    <property type="entry name" value="Ureohydrolase"/>
</dbReference>
<accession>A0A919CRS2</accession>
<evidence type="ECO:0000256" key="2">
    <source>
        <dbReference type="ARBA" id="ARBA00022801"/>
    </source>
</evidence>
<reference evidence="4" key="2">
    <citation type="submission" date="2020-09" db="EMBL/GenBank/DDBJ databases">
        <authorList>
            <person name="Sun Q."/>
            <person name="Kim S."/>
        </authorList>
    </citation>
    <scope>NUCLEOTIDE SEQUENCE</scope>
    <source>
        <strain evidence="4">KCTC 42651</strain>
    </source>
</reference>
<evidence type="ECO:0000256" key="1">
    <source>
        <dbReference type="ARBA" id="ARBA00022723"/>
    </source>
</evidence>
<comment type="caution">
    <text evidence="4">The sequence shown here is derived from an EMBL/GenBank/DDBJ whole genome shotgun (WGS) entry which is preliminary data.</text>
</comment>
<proteinExistence type="inferred from homology"/>
<dbReference type="GO" id="GO:0046872">
    <property type="term" value="F:metal ion binding"/>
    <property type="evidence" value="ECO:0007669"/>
    <property type="project" value="UniProtKB-KW"/>
</dbReference>
<dbReference type="PROSITE" id="PS51409">
    <property type="entry name" value="ARGINASE_2"/>
    <property type="match status" value="1"/>
</dbReference>
<gene>
    <name evidence="4" type="ORF">GCM10017083_43400</name>
</gene>
<keyword evidence="1" id="KW-0479">Metal-binding</keyword>
<dbReference type="AlphaFoldDB" id="A0A919CRS2"/>
<dbReference type="PANTHER" id="PTHR11358">
    <property type="entry name" value="ARGINASE/AGMATINASE"/>
    <property type="match status" value="1"/>
</dbReference>
<dbReference type="SUPFAM" id="SSF52768">
    <property type="entry name" value="Arginase/deacetylase"/>
    <property type="match status" value="1"/>
</dbReference>
<keyword evidence="2" id="KW-0378">Hydrolase</keyword>
<dbReference type="Proteomes" id="UP000630353">
    <property type="component" value="Unassembled WGS sequence"/>
</dbReference>
<keyword evidence="5" id="KW-1185">Reference proteome</keyword>
<dbReference type="GO" id="GO:0008783">
    <property type="term" value="F:agmatinase activity"/>
    <property type="evidence" value="ECO:0007669"/>
    <property type="project" value="TreeGrafter"/>
</dbReference>
<name>A0A919CRS2_9PROT</name>
<dbReference type="EMBL" id="BMZS01000011">
    <property type="protein sequence ID" value="GHD59349.1"/>
    <property type="molecule type" value="Genomic_DNA"/>
</dbReference>
<organism evidence="4 5">
    <name type="scientific">Thalassobaculum fulvum</name>
    <dbReference type="NCBI Taxonomy" id="1633335"/>
    <lineage>
        <taxon>Bacteria</taxon>
        <taxon>Pseudomonadati</taxon>
        <taxon>Pseudomonadota</taxon>
        <taxon>Alphaproteobacteria</taxon>
        <taxon>Rhodospirillales</taxon>
        <taxon>Thalassobaculaceae</taxon>
        <taxon>Thalassobaculum</taxon>
    </lineage>
</organism>
<protein>
    <submittedName>
        <fullName evidence="4">Agmatinase</fullName>
    </submittedName>
</protein>
<dbReference type="Gene3D" id="3.40.800.10">
    <property type="entry name" value="Ureohydrolase domain"/>
    <property type="match status" value="1"/>
</dbReference>
<comment type="similarity">
    <text evidence="3">Belongs to the arginase family.</text>
</comment>
<reference evidence="4" key="1">
    <citation type="journal article" date="2014" name="Int. J. Syst. Evol. Microbiol.">
        <title>Complete genome sequence of Corynebacterium casei LMG S-19264T (=DSM 44701T), isolated from a smear-ripened cheese.</title>
        <authorList>
            <consortium name="US DOE Joint Genome Institute (JGI-PGF)"/>
            <person name="Walter F."/>
            <person name="Albersmeier A."/>
            <person name="Kalinowski J."/>
            <person name="Ruckert C."/>
        </authorList>
    </citation>
    <scope>NUCLEOTIDE SEQUENCE</scope>
    <source>
        <strain evidence="4">KCTC 42651</strain>
    </source>
</reference>
<dbReference type="PANTHER" id="PTHR11358:SF26">
    <property type="entry name" value="GUANIDINO ACID HYDROLASE, MITOCHONDRIAL"/>
    <property type="match status" value="1"/>
</dbReference>